<feature type="region of interest" description="Disordered" evidence="1">
    <location>
        <begin position="22"/>
        <end position="47"/>
    </location>
</feature>
<evidence type="ECO:0000313" key="3">
    <source>
        <dbReference type="Proteomes" id="UP001642360"/>
    </source>
</evidence>
<proteinExistence type="predicted"/>
<keyword evidence="3" id="KW-1185">Reference proteome</keyword>
<reference evidence="2 3" key="1">
    <citation type="submission" date="2024-02" db="EMBL/GenBank/DDBJ databases">
        <authorList>
            <person name="Vignale AGUSTIN F."/>
            <person name="Sosa J E."/>
            <person name="Modenutti C."/>
        </authorList>
    </citation>
    <scope>NUCLEOTIDE SEQUENCE [LARGE SCALE GENOMIC DNA]</scope>
</reference>
<comment type="caution">
    <text evidence="2">The sequence shown here is derived from an EMBL/GenBank/DDBJ whole genome shotgun (WGS) entry which is preliminary data.</text>
</comment>
<evidence type="ECO:0000313" key="2">
    <source>
        <dbReference type="EMBL" id="CAK9133639.1"/>
    </source>
</evidence>
<accession>A0ABC8QLV8</accession>
<dbReference type="EMBL" id="CAUOFW020000114">
    <property type="protein sequence ID" value="CAK9133639.1"/>
    <property type="molecule type" value="Genomic_DNA"/>
</dbReference>
<protein>
    <submittedName>
        <fullName evidence="2">Uncharacterized protein</fullName>
    </submittedName>
</protein>
<sequence>MPSFIPSLPISNAVAKVATATATATAARGGNSEDDGTQNDDGLTTMAPKKYNAECDFETQSFKS</sequence>
<dbReference type="Proteomes" id="UP001642360">
    <property type="component" value="Unassembled WGS sequence"/>
</dbReference>
<evidence type="ECO:0000256" key="1">
    <source>
        <dbReference type="SAM" id="MobiDB-lite"/>
    </source>
</evidence>
<name>A0ABC8QLV8_9AQUA</name>
<organism evidence="2 3">
    <name type="scientific">Ilex paraguariensis</name>
    <name type="common">yerba mate</name>
    <dbReference type="NCBI Taxonomy" id="185542"/>
    <lineage>
        <taxon>Eukaryota</taxon>
        <taxon>Viridiplantae</taxon>
        <taxon>Streptophyta</taxon>
        <taxon>Embryophyta</taxon>
        <taxon>Tracheophyta</taxon>
        <taxon>Spermatophyta</taxon>
        <taxon>Magnoliopsida</taxon>
        <taxon>eudicotyledons</taxon>
        <taxon>Gunneridae</taxon>
        <taxon>Pentapetalae</taxon>
        <taxon>asterids</taxon>
        <taxon>campanulids</taxon>
        <taxon>Aquifoliales</taxon>
        <taxon>Aquifoliaceae</taxon>
        <taxon>Ilex</taxon>
    </lineage>
</organism>
<gene>
    <name evidence="2" type="ORF">ILEXP_LOCUS558</name>
</gene>
<dbReference type="AlphaFoldDB" id="A0ABC8QLV8"/>